<feature type="transmembrane region" description="Helical" evidence="9">
    <location>
        <begin position="12"/>
        <end position="39"/>
    </location>
</feature>
<evidence type="ECO:0000256" key="6">
    <source>
        <dbReference type="ARBA" id="ARBA00022989"/>
    </source>
</evidence>
<evidence type="ECO:0000256" key="4">
    <source>
        <dbReference type="ARBA" id="ARBA00022519"/>
    </source>
</evidence>
<proteinExistence type="inferred from homology"/>
<keyword evidence="2 9" id="KW-0813">Transport</keyword>
<dbReference type="InterPro" id="IPR055348">
    <property type="entry name" value="DctQ"/>
</dbReference>
<name>A0A2N3L4F5_9PROT</name>
<dbReference type="GO" id="GO:0022857">
    <property type="term" value="F:transmembrane transporter activity"/>
    <property type="evidence" value="ECO:0007669"/>
    <property type="project" value="UniProtKB-UniRule"/>
</dbReference>
<evidence type="ECO:0000256" key="2">
    <source>
        <dbReference type="ARBA" id="ARBA00022448"/>
    </source>
</evidence>
<accession>A0A2N3L4F5</accession>
<comment type="subcellular location">
    <subcellularLocation>
        <location evidence="1 9">Cell inner membrane</location>
        <topology evidence="1 9">Multi-pass membrane protein</topology>
    </subcellularLocation>
</comment>
<keyword evidence="5 9" id="KW-0812">Transmembrane</keyword>
<keyword evidence="4 9" id="KW-0997">Cell inner membrane</keyword>
<keyword evidence="6 9" id="KW-1133">Transmembrane helix</keyword>
<dbReference type="InterPro" id="IPR007387">
    <property type="entry name" value="TRAP_DctQ"/>
</dbReference>
<feature type="transmembrane region" description="Helical" evidence="9">
    <location>
        <begin position="131"/>
        <end position="152"/>
    </location>
</feature>
<feature type="domain" description="Tripartite ATP-independent periplasmic transporters DctQ component" evidence="10">
    <location>
        <begin position="28"/>
        <end position="155"/>
    </location>
</feature>
<evidence type="ECO:0000256" key="3">
    <source>
        <dbReference type="ARBA" id="ARBA00022475"/>
    </source>
</evidence>
<comment type="subunit">
    <text evidence="9">The complex comprises the extracytoplasmic solute receptor protein and the two transmembrane proteins.</text>
</comment>
<evidence type="ECO:0000256" key="7">
    <source>
        <dbReference type="ARBA" id="ARBA00023136"/>
    </source>
</evidence>
<feature type="transmembrane region" description="Helical" evidence="9">
    <location>
        <begin position="93"/>
        <end position="111"/>
    </location>
</feature>
<evidence type="ECO:0000256" key="5">
    <source>
        <dbReference type="ARBA" id="ARBA00022692"/>
    </source>
</evidence>
<evidence type="ECO:0000256" key="8">
    <source>
        <dbReference type="ARBA" id="ARBA00038436"/>
    </source>
</evidence>
<dbReference type="AlphaFoldDB" id="A0A2N3L4F5"/>
<dbReference type="PANTHER" id="PTHR35011:SF2">
    <property type="entry name" value="2,3-DIKETO-L-GULONATE TRAP TRANSPORTER SMALL PERMEASE PROTEIN YIAM"/>
    <property type="match status" value="1"/>
</dbReference>
<evidence type="ECO:0000259" key="10">
    <source>
        <dbReference type="Pfam" id="PF04290"/>
    </source>
</evidence>
<keyword evidence="12" id="KW-1185">Reference proteome</keyword>
<evidence type="ECO:0000256" key="1">
    <source>
        <dbReference type="ARBA" id="ARBA00004429"/>
    </source>
</evidence>
<keyword evidence="3" id="KW-1003">Cell membrane</keyword>
<dbReference type="GO" id="GO:0005886">
    <property type="term" value="C:plasma membrane"/>
    <property type="evidence" value="ECO:0007669"/>
    <property type="project" value="UniProtKB-SubCell"/>
</dbReference>
<evidence type="ECO:0000313" key="11">
    <source>
        <dbReference type="EMBL" id="PKR57712.1"/>
    </source>
</evidence>
<evidence type="ECO:0000313" key="12">
    <source>
        <dbReference type="Proteomes" id="UP000233332"/>
    </source>
</evidence>
<feature type="transmembrane region" description="Helical" evidence="9">
    <location>
        <begin position="51"/>
        <end position="68"/>
    </location>
</feature>
<dbReference type="Pfam" id="PF04290">
    <property type="entry name" value="DctQ"/>
    <property type="match status" value="1"/>
</dbReference>
<dbReference type="PANTHER" id="PTHR35011">
    <property type="entry name" value="2,3-DIKETO-L-GULONATE TRAP TRANSPORTER SMALL PERMEASE PROTEIN YIAM"/>
    <property type="match status" value="1"/>
</dbReference>
<comment type="function">
    <text evidence="9">Part of the tripartite ATP-independent periplasmic (TRAP) transport system.</text>
</comment>
<comment type="caution">
    <text evidence="11">The sequence shown here is derived from an EMBL/GenBank/DDBJ whole genome shotgun (WGS) entry which is preliminary data.</text>
</comment>
<evidence type="ECO:0000256" key="9">
    <source>
        <dbReference type="RuleBase" id="RU369079"/>
    </source>
</evidence>
<dbReference type="EMBL" id="NXGX01000005">
    <property type="protein sequence ID" value="PKR57712.1"/>
    <property type="molecule type" value="Genomic_DNA"/>
</dbReference>
<dbReference type="GO" id="GO:0015740">
    <property type="term" value="P:C4-dicarboxylate transport"/>
    <property type="evidence" value="ECO:0007669"/>
    <property type="project" value="TreeGrafter"/>
</dbReference>
<dbReference type="RefSeq" id="WP_101302785.1">
    <property type="nucleotide sequence ID" value="NZ_NXGX01000005.1"/>
</dbReference>
<reference evidence="11 12" key="1">
    <citation type="submission" date="2017-09" db="EMBL/GenBank/DDBJ databases">
        <title>Biodiversity and function of Thalassospira species in the particle-attached aromatic-hydrocarbon-degrading consortia from the surface seawater of the China South Sea.</title>
        <authorList>
            <person name="Dong C."/>
            <person name="Lai Q."/>
            <person name="Shao Z."/>
        </authorList>
    </citation>
    <scope>NUCLEOTIDE SEQUENCE [LARGE SCALE GENOMIC DNA]</scope>
    <source>
        <strain evidence="11 12">139Z-12</strain>
    </source>
</reference>
<sequence>MLLFLEKLSTTIATLTSIAARLMLASVAVVLFVQVVLRFGFSFSLPWPEEASRFLMIWVVMLGGSLLVRDEQLVCVDFFDAFWPRRWLGYRNAFFRLLLAGLLAVLLVKGFDSAIFGLRRTSAALNLSWFWIYLAVPVGAALMLFHMVVLALRDIIKGPDAEQEASLLRAEL</sequence>
<gene>
    <name evidence="11" type="ORF">COO92_13120</name>
</gene>
<protein>
    <recommendedName>
        <fullName evidence="9">TRAP transporter small permease protein</fullName>
    </recommendedName>
</protein>
<organism evidence="11 12">
    <name type="scientific">Thalassospira lohafexi</name>
    <dbReference type="NCBI Taxonomy" id="744227"/>
    <lineage>
        <taxon>Bacteria</taxon>
        <taxon>Pseudomonadati</taxon>
        <taxon>Pseudomonadota</taxon>
        <taxon>Alphaproteobacteria</taxon>
        <taxon>Rhodospirillales</taxon>
        <taxon>Thalassospiraceae</taxon>
        <taxon>Thalassospira</taxon>
    </lineage>
</organism>
<dbReference type="Proteomes" id="UP000233332">
    <property type="component" value="Unassembled WGS sequence"/>
</dbReference>
<comment type="similarity">
    <text evidence="8 9">Belongs to the TRAP transporter small permease family.</text>
</comment>
<keyword evidence="7 9" id="KW-0472">Membrane</keyword>